<evidence type="ECO:0000256" key="1">
    <source>
        <dbReference type="SAM" id="MobiDB-lite"/>
    </source>
</evidence>
<name>A0ABV3CK47_9ACTN</name>
<organism evidence="2 3">
    <name type="scientific">Streptomyces narbonensis</name>
    <dbReference type="NCBI Taxonomy" id="67333"/>
    <lineage>
        <taxon>Bacteria</taxon>
        <taxon>Bacillati</taxon>
        <taxon>Actinomycetota</taxon>
        <taxon>Actinomycetes</taxon>
        <taxon>Kitasatosporales</taxon>
        <taxon>Streptomycetaceae</taxon>
        <taxon>Streptomyces</taxon>
    </lineage>
</organism>
<reference evidence="2 3" key="1">
    <citation type="submission" date="2024-06" db="EMBL/GenBank/DDBJ databases">
        <title>The Natural Products Discovery Center: Release of the First 8490 Sequenced Strains for Exploring Actinobacteria Biosynthetic Diversity.</title>
        <authorList>
            <person name="Kalkreuter E."/>
            <person name="Kautsar S.A."/>
            <person name="Yang D."/>
            <person name="Bader C.D."/>
            <person name="Teijaro C.N."/>
            <person name="Fluegel L."/>
            <person name="Davis C.M."/>
            <person name="Simpson J.R."/>
            <person name="Lauterbach L."/>
            <person name="Steele A.D."/>
            <person name="Gui C."/>
            <person name="Meng S."/>
            <person name="Li G."/>
            <person name="Viehrig K."/>
            <person name="Ye F."/>
            <person name="Su P."/>
            <person name="Kiefer A.F."/>
            <person name="Nichols A."/>
            <person name="Cepeda A.J."/>
            <person name="Yan W."/>
            <person name="Fan B."/>
            <person name="Jiang Y."/>
            <person name="Adhikari A."/>
            <person name="Zheng C.-J."/>
            <person name="Schuster L."/>
            <person name="Cowan T.M."/>
            <person name="Smanski M.J."/>
            <person name="Chevrette M.G."/>
            <person name="De Carvalho L.P.S."/>
            <person name="Shen B."/>
        </authorList>
    </citation>
    <scope>NUCLEOTIDE SEQUENCE [LARGE SCALE GENOMIC DNA]</scope>
    <source>
        <strain evidence="2 3">NPDC045974</strain>
    </source>
</reference>
<gene>
    <name evidence="2" type="ORF">AB0A88_34255</name>
</gene>
<dbReference type="EMBL" id="JBEZAE010000034">
    <property type="protein sequence ID" value="MEU7075161.1"/>
    <property type="molecule type" value="Genomic_DNA"/>
</dbReference>
<proteinExistence type="predicted"/>
<evidence type="ECO:0000313" key="2">
    <source>
        <dbReference type="EMBL" id="MEU7075161.1"/>
    </source>
</evidence>
<keyword evidence="3" id="KW-1185">Reference proteome</keyword>
<feature type="compositionally biased region" description="Basic and acidic residues" evidence="1">
    <location>
        <begin position="46"/>
        <end position="56"/>
    </location>
</feature>
<protein>
    <submittedName>
        <fullName evidence="2">Uncharacterized protein</fullName>
    </submittedName>
</protein>
<evidence type="ECO:0000313" key="3">
    <source>
        <dbReference type="Proteomes" id="UP001551329"/>
    </source>
</evidence>
<comment type="caution">
    <text evidence="2">The sequence shown here is derived from an EMBL/GenBank/DDBJ whole genome shotgun (WGS) entry which is preliminary data.</text>
</comment>
<accession>A0ABV3CK47</accession>
<feature type="region of interest" description="Disordered" evidence="1">
    <location>
        <begin position="34"/>
        <end position="56"/>
    </location>
</feature>
<sequence>MSTWEKAKAQMEVTAGKAVMKSAHAMGKEKLAAKGGALQARGKARNLKEQGKDKLH</sequence>
<dbReference type="RefSeq" id="WP_358474495.1">
    <property type="nucleotide sequence ID" value="NZ_JBEZAE010000034.1"/>
</dbReference>
<dbReference type="Proteomes" id="UP001551329">
    <property type="component" value="Unassembled WGS sequence"/>
</dbReference>